<name>A0ABV0EFU0_9BURK</name>
<evidence type="ECO:0000256" key="4">
    <source>
        <dbReference type="ARBA" id="ARBA00023136"/>
    </source>
</evidence>
<feature type="transmembrane region" description="Helical" evidence="5">
    <location>
        <begin position="391"/>
        <end position="407"/>
    </location>
</feature>
<dbReference type="PANTHER" id="PTHR37422:SF13">
    <property type="entry name" value="LIPOPOLYSACCHARIDE BIOSYNTHESIS PROTEIN PA4999-RELATED"/>
    <property type="match status" value="1"/>
</dbReference>
<feature type="transmembrane region" description="Helical" evidence="5">
    <location>
        <begin position="193"/>
        <end position="210"/>
    </location>
</feature>
<evidence type="ECO:0000259" key="7">
    <source>
        <dbReference type="Pfam" id="PF19358"/>
    </source>
</evidence>
<keyword evidence="2 5" id="KW-0812">Transmembrane</keyword>
<feature type="domain" description="O-antigen ligase-related" evidence="6">
    <location>
        <begin position="200"/>
        <end position="337"/>
    </location>
</feature>
<evidence type="ECO:0000256" key="5">
    <source>
        <dbReference type="SAM" id="Phobius"/>
    </source>
</evidence>
<dbReference type="InterPro" id="IPR045979">
    <property type="entry name" value="DUF5935"/>
</dbReference>
<organism evidence="8 9">
    <name type="scientific">Thiobacter aerophilum</name>
    <dbReference type="NCBI Taxonomy" id="3121275"/>
    <lineage>
        <taxon>Bacteria</taxon>
        <taxon>Pseudomonadati</taxon>
        <taxon>Pseudomonadota</taxon>
        <taxon>Betaproteobacteria</taxon>
        <taxon>Burkholderiales</taxon>
        <taxon>Thiobacteraceae</taxon>
        <taxon>Thiobacter</taxon>
    </lineage>
</organism>
<dbReference type="GO" id="GO:0016874">
    <property type="term" value="F:ligase activity"/>
    <property type="evidence" value="ECO:0007669"/>
    <property type="project" value="UniProtKB-KW"/>
</dbReference>
<feature type="transmembrane region" description="Helical" evidence="5">
    <location>
        <begin position="363"/>
        <end position="385"/>
    </location>
</feature>
<reference evidence="8 9" key="1">
    <citation type="submission" date="2024-02" db="EMBL/GenBank/DDBJ databases">
        <title>New thermophilic sulfur-oxidizing bacteria from a hot springs of the Uzon caldera (Kamchatka, Russia).</title>
        <authorList>
            <person name="Dukat A.M."/>
            <person name="Elcheninov A.G."/>
            <person name="Frolov E.N."/>
        </authorList>
    </citation>
    <scope>NUCLEOTIDE SEQUENCE [LARGE SCALE GENOMIC DNA]</scope>
    <source>
        <strain evidence="8 9">AK1</strain>
    </source>
</reference>
<evidence type="ECO:0000256" key="1">
    <source>
        <dbReference type="ARBA" id="ARBA00004141"/>
    </source>
</evidence>
<dbReference type="InterPro" id="IPR007016">
    <property type="entry name" value="O-antigen_ligase-rel_domated"/>
</dbReference>
<feature type="transmembrane region" description="Helical" evidence="5">
    <location>
        <begin position="239"/>
        <end position="258"/>
    </location>
</feature>
<protein>
    <submittedName>
        <fullName evidence="8">O-glycosylation ligase, exosortase A system-associated</fullName>
    </submittedName>
</protein>
<dbReference type="InterPro" id="IPR017528">
    <property type="entry name" value="CHP03097O-antigen_lig-rel"/>
</dbReference>
<keyword evidence="3 5" id="KW-1133">Transmembrane helix</keyword>
<feature type="transmembrane region" description="Helical" evidence="5">
    <location>
        <begin position="162"/>
        <end position="181"/>
    </location>
</feature>
<comment type="subcellular location">
    <subcellularLocation>
        <location evidence="1">Membrane</location>
        <topology evidence="1">Multi-pass membrane protein</topology>
    </subcellularLocation>
</comment>
<evidence type="ECO:0000313" key="9">
    <source>
        <dbReference type="Proteomes" id="UP001482231"/>
    </source>
</evidence>
<feature type="transmembrane region" description="Helical" evidence="5">
    <location>
        <begin position="43"/>
        <end position="64"/>
    </location>
</feature>
<proteinExistence type="predicted"/>
<dbReference type="InterPro" id="IPR051533">
    <property type="entry name" value="WaaL-like"/>
</dbReference>
<feature type="transmembrane region" description="Helical" evidence="5">
    <location>
        <begin position="106"/>
        <end position="121"/>
    </location>
</feature>
<dbReference type="Proteomes" id="UP001482231">
    <property type="component" value="Unassembled WGS sequence"/>
</dbReference>
<keyword evidence="4 5" id="KW-0472">Membrane</keyword>
<feature type="domain" description="DUF5935" evidence="7">
    <location>
        <begin position="1"/>
        <end position="186"/>
    </location>
</feature>
<accession>A0ABV0EFU0</accession>
<dbReference type="Pfam" id="PF04932">
    <property type="entry name" value="Wzy_C"/>
    <property type="match status" value="1"/>
</dbReference>
<evidence type="ECO:0000259" key="6">
    <source>
        <dbReference type="Pfam" id="PF04932"/>
    </source>
</evidence>
<dbReference type="Pfam" id="PF19358">
    <property type="entry name" value="DUF5935"/>
    <property type="match status" value="1"/>
</dbReference>
<gene>
    <name evidence="8" type="ORF">V6E02_05725</name>
</gene>
<sequence length="433" mass="48977">MRDLLLAVVFFGVLPFALARPHWGLYLYSWISYMNPHRLAYGFAYSFPWAYLAALATLVGVLFSKEPKRMPWTREMTVLLLLALWWTFTTFFAFYPELAWSQWEKVMKIMAMIFITPLVINDRHKLRLLVWVIVLSLGFYGIKGGIFTIVHGGVYRVQGPMGSFIGGNNEIALALLMTIPLMRYLQLTEKHRLIRLGLTAAIVLTALAAIGSQSRGALVGAAVMATMFWWKSRNKFVTAILVVMAAGLIYLIMPAQWYERMQTIESYEEDASALGRINAWWTAYNVAKARITGGGFEMFQEPTFQVYAPEPDRVHDVHSVYFEQLGEHGFPALALWLLLGVLTWRTGSWVLRRVRKDPDKKWAADLAAMGQVTMMAYYAAGAFLGLSYFDLYYHVLMLVILAKVVLLQEERATQAVAAVRGKGNGRPATVQAS</sequence>
<dbReference type="RefSeq" id="WP_347307814.1">
    <property type="nucleotide sequence ID" value="NZ_JBAJEX010000003.1"/>
</dbReference>
<evidence type="ECO:0000256" key="2">
    <source>
        <dbReference type="ARBA" id="ARBA00022692"/>
    </source>
</evidence>
<dbReference type="EMBL" id="JBAJEX010000003">
    <property type="protein sequence ID" value="MEO1766707.1"/>
    <property type="molecule type" value="Genomic_DNA"/>
</dbReference>
<dbReference type="NCBIfam" id="TIGR03097">
    <property type="entry name" value="PEP_O_lig_1"/>
    <property type="match status" value="1"/>
</dbReference>
<keyword evidence="9" id="KW-1185">Reference proteome</keyword>
<dbReference type="PANTHER" id="PTHR37422">
    <property type="entry name" value="TEICHURONIC ACID BIOSYNTHESIS PROTEIN TUAE"/>
    <property type="match status" value="1"/>
</dbReference>
<keyword evidence="8" id="KW-0436">Ligase</keyword>
<evidence type="ECO:0000313" key="8">
    <source>
        <dbReference type="EMBL" id="MEO1766707.1"/>
    </source>
</evidence>
<feature type="transmembrane region" description="Helical" evidence="5">
    <location>
        <begin position="128"/>
        <end position="150"/>
    </location>
</feature>
<feature type="transmembrane region" description="Helical" evidence="5">
    <location>
        <begin position="76"/>
        <end position="94"/>
    </location>
</feature>
<evidence type="ECO:0000256" key="3">
    <source>
        <dbReference type="ARBA" id="ARBA00022989"/>
    </source>
</evidence>
<comment type="caution">
    <text evidence="8">The sequence shown here is derived from an EMBL/GenBank/DDBJ whole genome shotgun (WGS) entry which is preliminary data.</text>
</comment>